<dbReference type="GO" id="GO:0015976">
    <property type="term" value="P:carbon utilization"/>
    <property type="evidence" value="ECO:0007669"/>
    <property type="project" value="InterPro"/>
</dbReference>
<evidence type="ECO:0000256" key="2">
    <source>
        <dbReference type="ARBA" id="ARBA00012925"/>
    </source>
</evidence>
<proteinExistence type="inferred from homology"/>
<dbReference type="EC" id="4.2.1.1" evidence="2 8"/>
<evidence type="ECO:0000256" key="4">
    <source>
        <dbReference type="ARBA" id="ARBA00022833"/>
    </source>
</evidence>
<evidence type="ECO:0000313" key="10">
    <source>
        <dbReference type="Proteomes" id="UP000219621"/>
    </source>
</evidence>
<dbReference type="SMART" id="SM00947">
    <property type="entry name" value="Pro_CA"/>
    <property type="match status" value="1"/>
</dbReference>
<comment type="catalytic activity">
    <reaction evidence="6 8">
        <text>hydrogencarbonate + H(+) = CO2 + H2O</text>
        <dbReference type="Rhea" id="RHEA:10748"/>
        <dbReference type="ChEBI" id="CHEBI:15377"/>
        <dbReference type="ChEBI" id="CHEBI:15378"/>
        <dbReference type="ChEBI" id="CHEBI:16526"/>
        <dbReference type="ChEBI" id="CHEBI:17544"/>
        <dbReference type="EC" id="4.2.1.1"/>
    </reaction>
</comment>
<dbReference type="InterPro" id="IPR001765">
    <property type="entry name" value="Carbonic_anhydrase"/>
</dbReference>
<dbReference type="Gene3D" id="3.40.1050.10">
    <property type="entry name" value="Carbonic anhydrase"/>
    <property type="match status" value="1"/>
</dbReference>
<comment type="similarity">
    <text evidence="1 8">Belongs to the beta-class carbonic anhydrase family.</text>
</comment>
<evidence type="ECO:0000256" key="8">
    <source>
        <dbReference type="RuleBase" id="RU003956"/>
    </source>
</evidence>
<dbReference type="GO" id="GO:0008270">
    <property type="term" value="F:zinc ion binding"/>
    <property type="evidence" value="ECO:0007669"/>
    <property type="project" value="UniProtKB-UniRule"/>
</dbReference>
<feature type="binding site" evidence="7">
    <location>
        <position position="47"/>
    </location>
    <ligand>
        <name>Zn(2+)</name>
        <dbReference type="ChEBI" id="CHEBI:29105"/>
    </ligand>
</feature>
<comment type="cofactor">
    <cofactor evidence="7">
        <name>Zn(2+)</name>
        <dbReference type="ChEBI" id="CHEBI:29105"/>
    </cofactor>
    <text evidence="7">Binds 1 zinc ion per subunit.</text>
</comment>
<dbReference type="Pfam" id="PF00484">
    <property type="entry name" value="Pro_CA"/>
    <property type="match status" value="1"/>
</dbReference>
<dbReference type="InterPro" id="IPR036874">
    <property type="entry name" value="Carbonic_anhydrase_sf"/>
</dbReference>
<sequence length="205" mass="22664">MTHNPVDRLIAGFRGFHALYYEQRPERIRDLVDVGQKPKVLMIACSDSRVDPAIITNSEPGEIFIVRNVANMVPPYAPDGAYHGTSAAIEYAVRDLGVEHIVILGHSRCGGIRALMASAQDETALSGRDFVGQWVSICGHAGNHDHSDDAEKAAIKVSLENLLTFPWVAERVSSGALDLHGWWFQIETGNLWELNRETGAYDKRV</sequence>
<evidence type="ECO:0000256" key="7">
    <source>
        <dbReference type="PIRSR" id="PIRSR601765-1"/>
    </source>
</evidence>
<evidence type="ECO:0000256" key="1">
    <source>
        <dbReference type="ARBA" id="ARBA00006217"/>
    </source>
</evidence>
<reference evidence="9 10" key="1">
    <citation type="submission" date="2017-09" db="EMBL/GenBank/DDBJ databases">
        <authorList>
            <person name="Ehlers B."/>
            <person name="Leendertz F.H."/>
        </authorList>
    </citation>
    <scope>NUCLEOTIDE SEQUENCE [LARGE SCALE GENOMIC DNA]</scope>
    <source>
        <strain evidence="9 10">USBA 140</strain>
    </source>
</reference>
<keyword evidence="3 7" id="KW-0479">Metal-binding</keyword>
<feature type="binding site" evidence="7">
    <location>
        <position position="109"/>
    </location>
    <ligand>
        <name>Zn(2+)</name>
        <dbReference type="ChEBI" id="CHEBI:29105"/>
    </ligand>
</feature>
<feature type="binding site" evidence="7">
    <location>
        <position position="106"/>
    </location>
    <ligand>
        <name>Zn(2+)</name>
        <dbReference type="ChEBI" id="CHEBI:29105"/>
    </ligand>
</feature>
<gene>
    <name evidence="9" type="ORF">SAMN05421508_105324</name>
</gene>
<keyword evidence="10" id="KW-1185">Reference proteome</keyword>
<dbReference type="RefSeq" id="WP_097279691.1">
    <property type="nucleotide sequence ID" value="NZ_OCNJ01000005.1"/>
</dbReference>
<evidence type="ECO:0000256" key="6">
    <source>
        <dbReference type="ARBA" id="ARBA00048348"/>
    </source>
</evidence>
<organism evidence="9 10">
    <name type="scientific">Caenispirillum bisanense</name>
    <dbReference type="NCBI Taxonomy" id="414052"/>
    <lineage>
        <taxon>Bacteria</taxon>
        <taxon>Pseudomonadati</taxon>
        <taxon>Pseudomonadota</taxon>
        <taxon>Alphaproteobacteria</taxon>
        <taxon>Rhodospirillales</taxon>
        <taxon>Novispirillaceae</taxon>
        <taxon>Caenispirillum</taxon>
    </lineage>
</organism>
<evidence type="ECO:0000313" key="9">
    <source>
        <dbReference type="EMBL" id="SOD96435.1"/>
    </source>
</evidence>
<feature type="binding site" evidence="7">
    <location>
        <position position="45"/>
    </location>
    <ligand>
        <name>Zn(2+)</name>
        <dbReference type="ChEBI" id="CHEBI:29105"/>
    </ligand>
</feature>
<evidence type="ECO:0000256" key="3">
    <source>
        <dbReference type="ARBA" id="ARBA00022723"/>
    </source>
</evidence>
<evidence type="ECO:0000256" key="5">
    <source>
        <dbReference type="ARBA" id="ARBA00023239"/>
    </source>
</evidence>
<dbReference type="PANTHER" id="PTHR11002">
    <property type="entry name" value="CARBONIC ANHYDRASE"/>
    <property type="match status" value="1"/>
</dbReference>
<comment type="function">
    <text evidence="8">Reversible hydration of carbon dioxide.</text>
</comment>
<dbReference type="PROSITE" id="PS00705">
    <property type="entry name" value="PROK_CO2_ANHYDRASE_2"/>
    <property type="match status" value="1"/>
</dbReference>
<dbReference type="Proteomes" id="UP000219621">
    <property type="component" value="Unassembled WGS sequence"/>
</dbReference>
<name>A0A286GLL7_9PROT</name>
<dbReference type="PANTHER" id="PTHR11002:SF76">
    <property type="entry name" value="CARBONIC ANHYDRASE"/>
    <property type="match status" value="1"/>
</dbReference>
<dbReference type="GO" id="GO:0004089">
    <property type="term" value="F:carbonate dehydratase activity"/>
    <property type="evidence" value="ECO:0007669"/>
    <property type="project" value="UniProtKB-UniRule"/>
</dbReference>
<dbReference type="OrthoDB" id="9797527at2"/>
<dbReference type="SUPFAM" id="SSF53056">
    <property type="entry name" value="beta-carbonic anhydrase, cab"/>
    <property type="match status" value="1"/>
</dbReference>
<keyword evidence="4 7" id="KW-0862">Zinc</keyword>
<dbReference type="InterPro" id="IPR045066">
    <property type="entry name" value="Beta_CA_cladeB"/>
</dbReference>
<dbReference type="CDD" id="cd00884">
    <property type="entry name" value="beta_CA_cladeB"/>
    <property type="match status" value="1"/>
</dbReference>
<dbReference type="AlphaFoldDB" id="A0A286GLL7"/>
<keyword evidence="5 8" id="KW-0456">Lyase</keyword>
<dbReference type="EMBL" id="OCNJ01000005">
    <property type="protein sequence ID" value="SOD96435.1"/>
    <property type="molecule type" value="Genomic_DNA"/>
</dbReference>
<accession>A0A286GLL7</accession>
<dbReference type="InterPro" id="IPR015892">
    <property type="entry name" value="Carbonic_anhydrase_CS"/>
</dbReference>
<dbReference type="PROSITE" id="PS00704">
    <property type="entry name" value="PROK_CO2_ANHYDRASE_1"/>
    <property type="match status" value="1"/>
</dbReference>
<protein>
    <recommendedName>
        <fullName evidence="2 8">Carbonic anhydrase</fullName>
        <ecNumber evidence="2 8">4.2.1.1</ecNumber>
    </recommendedName>
    <alternativeName>
        <fullName evidence="8">Carbonate dehydratase</fullName>
    </alternativeName>
</protein>